<name>A0AA36CEL0_9BILA</name>
<evidence type="ECO:0000256" key="5">
    <source>
        <dbReference type="ARBA" id="ARBA00022946"/>
    </source>
</evidence>
<gene>
    <name evidence="17" type="ORF">MSPICULIGERA_LOCUS6108</name>
</gene>
<dbReference type="GO" id="GO:0005739">
    <property type="term" value="C:mitochondrion"/>
    <property type="evidence" value="ECO:0007669"/>
    <property type="project" value="UniProtKB-SubCell"/>
</dbReference>
<comment type="caution">
    <text evidence="17">The sequence shown here is derived from an EMBL/GenBank/DDBJ whole genome shotgun (WGS) entry which is preliminary data.</text>
</comment>
<keyword evidence="18" id="KW-1185">Reference proteome</keyword>
<dbReference type="CDD" id="cd07724">
    <property type="entry name" value="POD-like_MBL-fold"/>
    <property type="match status" value="1"/>
</dbReference>
<organism evidence="17 18">
    <name type="scientific">Mesorhabditis spiculigera</name>
    <dbReference type="NCBI Taxonomy" id="96644"/>
    <lineage>
        <taxon>Eukaryota</taxon>
        <taxon>Metazoa</taxon>
        <taxon>Ecdysozoa</taxon>
        <taxon>Nematoda</taxon>
        <taxon>Chromadorea</taxon>
        <taxon>Rhabditida</taxon>
        <taxon>Rhabditina</taxon>
        <taxon>Rhabditomorpha</taxon>
        <taxon>Rhabditoidea</taxon>
        <taxon>Rhabditidae</taxon>
        <taxon>Mesorhabditinae</taxon>
        <taxon>Mesorhabditis</taxon>
    </lineage>
</organism>
<dbReference type="Gene3D" id="3.60.15.10">
    <property type="entry name" value="Ribonuclease Z/Hydroxyacylglutathione hydrolase-like"/>
    <property type="match status" value="1"/>
</dbReference>
<dbReference type="PANTHER" id="PTHR43084:SF1">
    <property type="entry name" value="PERSULFIDE DIOXYGENASE ETHE1, MITOCHONDRIAL"/>
    <property type="match status" value="1"/>
</dbReference>
<keyword evidence="7" id="KW-0007">Acetylation</keyword>
<comment type="catalytic activity">
    <reaction evidence="11">
        <text>S-sulfanylglutathione + O2 + H2O = sulfite + glutathione + 2 H(+)</text>
        <dbReference type="Rhea" id="RHEA:12981"/>
        <dbReference type="ChEBI" id="CHEBI:15377"/>
        <dbReference type="ChEBI" id="CHEBI:15378"/>
        <dbReference type="ChEBI" id="CHEBI:15379"/>
        <dbReference type="ChEBI" id="CHEBI:17359"/>
        <dbReference type="ChEBI" id="CHEBI:57925"/>
        <dbReference type="ChEBI" id="CHEBI:58905"/>
        <dbReference type="EC" id="1.13.11.18"/>
    </reaction>
</comment>
<evidence type="ECO:0000259" key="16">
    <source>
        <dbReference type="SMART" id="SM00849"/>
    </source>
</evidence>
<sequence length="261" mass="29257">MRLTTTEFPCTDSDKHDVEGMNRGLLFRQLFEKTSSTYTYILGCQKTREAIIIDPVKETAPRDAKLLNELGLSLRWALNTHVHADHITGTGALKQLIPGVKSVISKAGGARADHRIEHGDVIQFGGEEIEVRATPGHTNSCVTYVHHGGRMAFTGDALLIRACGRTDFQEGCPQRLYKSVWEQILSLPEDYSIFVGHNYEGIEQTSVAEEKKFNPRLTKSEEEFVHIMKNLNLSYPKQIDRALPANLVDGELEEKHEAEAK</sequence>
<dbReference type="SMART" id="SM00849">
    <property type="entry name" value="Lactamase_B"/>
    <property type="match status" value="1"/>
</dbReference>
<dbReference type="GO" id="GO:0070813">
    <property type="term" value="P:hydrogen sulfide metabolic process"/>
    <property type="evidence" value="ECO:0007669"/>
    <property type="project" value="TreeGrafter"/>
</dbReference>
<dbReference type="SUPFAM" id="SSF56281">
    <property type="entry name" value="Metallo-hydrolase/oxidoreductase"/>
    <property type="match status" value="1"/>
</dbReference>
<feature type="non-terminal residue" evidence="17">
    <location>
        <position position="261"/>
    </location>
</feature>
<protein>
    <recommendedName>
        <fullName evidence="14">Persulfide dioxygenase ETHE1, mitochondrial</fullName>
        <ecNumber evidence="13">1.13.11.18</ecNumber>
    </recommendedName>
    <alternativeName>
        <fullName evidence="15">Sulfur dioxygenase ETHE1</fullName>
    </alternativeName>
</protein>
<evidence type="ECO:0000256" key="11">
    <source>
        <dbReference type="ARBA" id="ARBA00050990"/>
    </source>
</evidence>
<dbReference type="Pfam" id="PF00753">
    <property type="entry name" value="Lactamase_B"/>
    <property type="match status" value="1"/>
</dbReference>
<reference evidence="17" key="1">
    <citation type="submission" date="2023-06" db="EMBL/GenBank/DDBJ databases">
        <authorList>
            <person name="Delattre M."/>
        </authorList>
    </citation>
    <scope>NUCLEOTIDE SEQUENCE</scope>
    <source>
        <strain evidence="17">AF72</strain>
    </source>
</reference>
<comment type="similarity">
    <text evidence="3">Belongs to the metallo-beta-lactamase superfamily. Glyoxalase II family.</text>
</comment>
<dbReference type="EMBL" id="CATQJA010001501">
    <property type="protein sequence ID" value="CAJ0567559.1"/>
    <property type="molecule type" value="Genomic_DNA"/>
</dbReference>
<dbReference type="AlphaFoldDB" id="A0AA36CEL0"/>
<comment type="subunit">
    <text evidence="12">Homodimer. Monomer. Interacts with TST. May interact with RELA.</text>
</comment>
<evidence type="ECO:0000313" key="18">
    <source>
        <dbReference type="Proteomes" id="UP001177023"/>
    </source>
</evidence>
<evidence type="ECO:0000313" key="17">
    <source>
        <dbReference type="EMBL" id="CAJ0567559.1"/>
    </source>
</evidence>
<comment type="cofactor">
    <cofactor evidence="1">
        <name>Fe(2+)</name>
        <dbReference type="ChEBI" id="CHEBI:29033"/>
    </cofactor>
</comment>
<keyword evidence="4" id="KW-0479">Metal-binding</keyword>
<evidence type="ECO:0000256" key="15">
    <source>
        <dbReference type="ARBA" id="ARBA00077964"/>
    </source>
</evidence>
<dbReference type="InterPro" id="IPR001279">
    <property type="entry name" value="Metallo-B-lactamas"/>
</dbReference>
<dbReference type="GO" id="GO:0050313">
    <property type="term" value="F:sulfur dioxygenase activity"/>
    <property type="evidence" value="ECO:0007669"/>
    <property type="project" value="UniProtKB-EC"/>
</dbReference>
<dbReference type="EC" id="1.13.11.18" evidence="13"/>
<keyword evidence="8" id="KW-0560">Oxidoreductase</keyword>
<dbReference type="InterPro" id="IPR044528">
    <property type="entry name" value="POD-like_MBL-fold"/>
</dbReference>
<keyword evidence="5" id="KW-0809">Transit peptide</keyword>
<proteinExistence type="inferred from homology"/>
<evidence type="ECO:0000256" key="6">
    <source>
        <dbReference type="ARBA" id="ARBA00022964"/>
    </source>
</evidence>
<accession>A0AA36CEL0</accession>
<dbReference type="InterPro" id="IPR051682">
    <property type="entry name" value="Mito_Persulfide_Diox"/>
</dbReference>
<evidence type="ECO:0000256" key="8">
    <source>
        <dbReference type="ARBA" id="ARBA00023002"/>
    </source>
</evidence>
<evidence type="ECO:0000256" key="1">
    <source>
        <dbReference type="ARBA" id="ARBA00001954"/>
    </source>
</evidence>
<evidence type="ECO:0000256" key="7">
    <source>
        <dbReference type="ARBA" id="ARBA00022990"/>
    </source>
</evidence>
<dbReference type="FunFam" id="3.60.15.10:FF:000013">
    <property type="entry name" value="Persulfide dioxygenase ETHE1, mitochondrial"/>
    <property type="match status" value="1"/>
</dbReference>
<dbReference type="Proteomes" id="UP001177023">
    <property type="component" value="Unassembled WGS sequence"/>
</dbReference>
<evidence type="ECO:0000256" key="3">
    <source>
        <dbReference type="ARBA" id="ARBA00006759"/>
    </source>
</evidence>
<keyword evidence="6" id="KW-0223">Dioxygenase</keyword>
<feature type="domain" description="Metallo-beta-lactamase" evidence="16">
    <location>
        <begin position="36"/>
        <end position="197"/>
    </location>
</feature>
<keyword evidence="10" id="KW-0496">Mitochondrion</keyword>
<evidence type="ECO:0000256" key="13">
    <source>
        <dbReference type="ARBA" id="ARBA00066686"/>
    </source>
</evidence>
<evidence type="ECO:0000256" key="4">
    <source>
        <dbReference type="ARBA" id="ARBA00022723"/>
    </source>
</evidence>
<evidence type="ECO:0000256" key="14">
    <source>
        <dbReference type="ARBA" id="ARBA00067300"/>
    </source>
</evidence>
<evidence type="ECO:0000256" key="12">
    <source>
        <dbReference type="ARBA" id="ARBA00065219"/>
    </source>
</evidence>
<comment type="subcellular location">
    <subcellularLocation>
        <location evidence="2">Mitochondrion</location>
    </subcellularLocation>
</comment>
<dbReference type="GO" id="GO:0006749">
    <property type="term" value="P:glutathione metabolic process"/>
    <property type="evidence" value="ECO:0007669"/>
    <property type="project" value="InterPro"/>
</dbReference>
<evidence type="ECO:0000256" key="9">
    <source>
        <dbReference type="ARBA" id="ARBA00023004"/>
    </source>
</evidence>
<keyword evidence="9" id="KW-0408">Iron</keyword>
<dbReference type="PANTHER" id="PTHR43084">
    <property type="entry name" value="PERSULFIDE DIOXYGENASE ETHE1"/>
    <property type="match status" value="1"/>
</dbReference>
<evidence type="ECO:0000256" key="2">
    <source>
        <dbReference type="ARBA" id="ARBA00004173"/>
    </source>
</evidence>
<evidence type="ECO:0000256" key="10">
    <source>
        <dbReference type="ARBA" id="ARBA00023128"/>
    </source>
</evidence>
<dbReference type="InterPro" id="IPR036866">
    <property type="entry name" value="RibonucZ/Hydroxyglut_hydro"/>
</dbReference>
<dbReference type="GO" id="GO:0046872">
    <property type="term" value="F:metal ion binding"/>
    <property type="evidence" value="ECO:0007669"/>
    <property type="project" value="UniProtKB-KW"/>
</dbReference>